<gene>
    <name evidence="1" type="ORF">GCM10023340_32830</name>
</gene>
<comment type="caution">
    <text evidence="1">The sequence shown here is derived from an EMBL/GenBank/DDBJ whole genome shotgun (WGS) entry which is preliminary data.</text>
</comment>
<dbReference type="EMBL" id="BAABKG010000004">
    <property type="protein sequence ID" value="GAA5152468.1"/>
    <property type="molecule type" value="Genomic_DNA"/>
</dbReference>
<protein>
    <submittedName>
        <fullName evidence="1">Uncharacterized protein</fullName>
    </submittedName>
</protein>
<evidence type="ECO:0000313" key="1">
    <source>
        <dbReference type="EMBL" id="GAA5152468.1"/>
    </source>
</evidence>
<proteinExistence type="predicted"/>
<evidence type="ECO:0000313" key="2">
    <source>
        <dbReference type="Proteomes" id="UP001500221"/>
    </source>
</evidence>
<dbReference type="RefSeq" id="WP_345460947.1">
    <property type="nucleotide sequence ID" value="NZ_BAABKG010000004.1"/>
</dbReference>
<organism evidence="1 2">
    <name type="scientific">Nocardioides marinquilinus</name>
    <dbReference type="NCBI Taxonomy" id="1210400"/>
    <lineage>
        <taxon>Bacteria</taxon>
        <taxon>Bacillati</taxon>
        <taxon>Actinomycetota</taxon>
        <taxon>Actinomycetes</taxon>
        <taxon>Propionibacteriales</taxon>
        <taxon>Nocardioidaceae</taxon>
        <taxon>Nocardioides</taxon>
    </lineage>
</organism>
<keyword evidence="2" id="KW-1185">Reference proteome</keyword>
<accession>A0ABP9PVZ9</accession>
<dbReference type="Proteomes" id="UP001500221">
    <property type="component" value="Unassembled WGS sequence"/>
</dbReference>
<name>A0ABP9PVZ9_9ACTN</name>
<reference evidence="2" key="1">
    <citation type="journal article" date="2019" name="Int. J. Syst. Evol. Microbiol.">
        <title>The Global Catalogue of Microorganisms (GCM) 10K type strain sequencing project: providing services to taxonomists for standard genome sequencing and annotation.</title>
        <authorList>
            <consortium name="The Broad Institute Genomics Platform"/>
            <consortium name="The Broad Institute Genome Sequencing Center for Infectious Disease"/>
            <person name="Wu L."/>
            <person name="Ma J."/>
        </authorList>
    </citation>
    <scope>NUCLEOTIDE SEQUENCE [LARGE SCALE GENOMIC DNA]</scope>
    <source>
        <strain evidence="2">JCM 18459</strain>
    </source>
</reference>
<sequence>MNILMVALHADGPGPPDDGRLARAVAARLPERYPDVVGHVMSMTAGARLVELAVVLREGVPDPRARVRACVDEVLAELAGGAVPDAVRWTCHAPRLPEDPTGAW</sequence>